<feature type="compositionally biased region" description="Polar residues" evidence="1">
    <location>
        <begin position="394"/>
        <end position="404"/>
    </location>
</feature>
<feature type="region of interest" description="Disordered" evidence="1">
    <location>
        <begin position="363"/>
        <end position="404"/>
    </location>
</feature>
<evidence type="ECO:0000313" key="4">
    <source>
        <dbReference type="Proteomes" id="UP000276133"/>
    </source>
</evidence>
<feature type="compositionally biased region" description="Low complexity" evidence="1">
    <location>
        <begin position="191"/>
        <end position="205"/>
    </location>
</feature>
<dbReference type="Pfam" id="PF16519">
    <property type="entry name" value="TRPM_tetra"/>
    <property type="match status" value="1"/>
</dbReference>
<reference evidence="3 4" key="1">
    <citation type="journal article" date="2018" name="Sci. Rep.">
        <title>Genomic signatures of local adaptation to the degree of environmental predictability in rotifers.</title>
        <authorList>
            <person name="Franch-Gras L."/>
            <person name="Hahn C."/>
            <person name="Garcia-Roger E.M."/>
            <person name="Carmona M.J."/>
            <person name="Serra M."/>
            <person name="Gomez A."/>
        </authorList>
    </citation>
    <scope>NUCLEOTIDE SEQUENCE [LARGE SCALE GENOMIC DNA]</scope>
    <source>
        <strain evidence="3">HYR1</strain>
    </source>
</reference>
<proteinExistence type="predicted"/>
<feature type="region of interest" description="Disordered" evidence="1">
    <location>
        <begin position="151"/>
        <end position="171"/>
    </location>
</feature>
<feature type="domain" description="TRPM tetramerisation" evidence="2">
    <location>
        <begin position="8"/>
        <end position="54"/>
    </location>
</feature>
<comment type="caution">
    <text evidence="3">The sequence shown here is derived from an EMBL/GenBank/DDBJ whole genome shotgun (WGS) entry which is preliminary data.</text>
</comment>
<feature type="compositionally biased region" description="Basic and acidic residues" evidence="1">
    <location>
        <begin position="363"/>
        <end position="390"/>
    </location>
</feature>
<name>A0A3M7SG19_BRAPC</name>
<feature type="compositionally biased region" description="Basic and acidic residues" evidence="1">
    <location>
        <begin position="151"/>
        <end position="165"/>
    </location>
</feature>
<keyword evidence="4" id="KW-1185">Reference proteome</keyword>
<dbReference type="GO" id="GO:0051262">
    <property type="term" value="P:protein tetramerization"/>
    <property type="evidence" value="ECO:0007669"/>
    <property type="project" value="InterPro"/>
</dbReference>
<sequence>MTKKNLLQVESISARIDDIFFKENMTKLSLYKVELRLQKLEEFAYETMEKINVIANSLSSKNSEQHDLLNTSQYSLLNRSRRRNITVCESFDRSHLHPISSVPARMSRSPVNSTKYMKSISNIENGLKNKNNSMEKKSELEEIINAEERRKKFSEPCHSDAKSSEFTEANKAQVDLKSSLEEEYLKKQSGLKKSNNLSESSLDSVNRADNLGDTTKESDSDTSDDDEPGKILKSIYTSKPDGQHEQNSCEIQTGLDQYTLHPFVYLHPVIKPPLAEYTSITDCIDTSNIDRPPSPSILNKSGVLKLNESANKFNHAKMANLNDYCSNDTARSAVARQESEILRLAEESQHVIISQMLNQIVKTDESGSQKSRDDDRHSPIFNLEGDKSPEKMPSPTNNKKPPFITFNTGSDIEEEDTMNCAKNSKLVVNEEDETGKLPSFKNNKYFSSMQKPFKKTNFKQNSIPLSMLDRNSSQIFYAQSQANVLCSNESEREEENNLKD</sequence>
<dbReference type="AlphaFoldDB" id="A0A3M7SG19"/>
<evidence type="ECO:0000259" key="2">
    <source>
        <dbReference type="Pfam" id="PF16519"/>
    </source>
</evidence>
<gene>
    <name evidence="3" type="ORF">BpHYR1_046309</name>
</gene>
<dbReference type="EMBL" id="REGN01001442">
    <property type="protein sequence ID" value="RNA34635.1"/>
    <property type="molecule type" value="Genomic_DNA"/>
</dbReference>
<evidence type="ECO:0000256" key="1">
    <source>
        <dbReference type="SAM" id="MobiDB-lite"/>
    </source>
</evidence>
<dbReference type="InterPro" id="IPR032415">
    <property type="entry name" value="TRPM_tetra"/>
</dbReference>
<feature type="region of interest" description="Disordered" evidence="1">
    <location>
        <begin position="187"/>
        <end position="247"/>
    </location>
</feature>
<protein>
    <recommendedName>
        <fullName evidence="2">TRPM tetramerisation domain-containing protein</fullName>
    </recommendedName>
</protein>
<accession>A0A3M7SG19</accession>
<organism evidence="3 4">
    <name type="scientific">Brachionus plicatilis</name>
    <name type="common">Marine rotifer</name>
    <name type="synonym">Brachionus muelleri</name>
    <dbReference type="NCBI Taxonomy" id="10195"/>
    <lineage>
        <taxon>Eukaryota</taxon>
        <taxon>Metazoa</taxon>
        <taxon>Spiralia</taxon>
        <taxon>Gnathifera</taxon>
        <taxon>Rotifera</taxon>
        <taxon>Eurotatoria</taxon>
        <taxon>Monogononta</taxon>
        <taxon>Pseudotrocha</taxon>
        <taxon>Ploima</taxon>
        <taxon>Brachionidae</taxon>
        <taxon>Brachionus</taxon>
    </lineage>
</organism>
<dbReference type="Proteomes" id="UP000276133">
    <property type="component" value="Unassembled WGS sequence"/>
</dbReference>
<evidence type="ECO:0000313" key="3">
    <source>
        <dbReference type="EMBL" id="RNA34635.1"/>
    </source>
</evidence>